<dbReference type="HOGENOM" id="CLU_1834204_0_0_6"/>
<keyword evidence="2" id="KW-1185">Reference proteome</keyword>
<name>F2G897_ALTMD</name>
<evidence type="ECO:0000313" key="1">
    <source>
        <dbReference type="EMBL" id="AEA96798.1"/>
    </source>
</evidence>
<accession>F2G897</accession>
<dbReference type="Proteomes" id="UP000001870">
    <property type="component" value="Chromosome"/>
</dbReference>
<reference evidence="1 2" key="2">
    <citation type="journal article" date="2015" name="Antonie Van Leeuwenhoek">
        <title>Ecophysiological diversity of a novel member of the genus Alteromonas, and description of Alteromonas mediterranea sp. nov.</title>
        <authorList>
            <person name="Ivanova E.P."/>
            <person name="Lopez-Perez M."/>
            <person name="Zabalos M."/>
            <person name="Nguyen S.H."/>
            <person name="Webb H.K."/>
            <person name="Ryan J."/>
            <person name="Lagutin K."/>
            <person name="Vyssotski M."/>
            <person name="Crawford R.J."/>
            <person name="Rodriguez-Valera F."/>
        </authorList>
    </citation>
    <scope>NUCLEOTIDE SEQUENCE [LARGE SCALE GENOMIC DNA]</scope>
    <source>
        <strain evidence="2">DSM 17117 / CIP 110805 / LMG 28347 / Deep ecotype</strain>
    </source>
</reference>
<evidence type="ECO:0000313" key="2">
    <source>
        <dbReference type="Proteomes" id="UP000001870"/>
    </source>
</evidence>
<reference evidence="1 2" key="1">
    <citation type="journal article" date="2008" name="ISME J.">
        <title>Comparative genomics of two ecotypes of the marine planktonic copiotroph Alteromonas macleodii suggests alternative lifestyles associated with different kinds of particulate organic matter.</title>
        <authorList>
            <person name="Ivars-Martinez E."/>
            <person name="Martin-Cuadrado A.B."/>
            <person name="D'Auria G."/>
            <person name="Mira A."/>
            <person name="Ferriera S."/>
            <person name="Johnson J."/>
            <person name="Friedman R."/>
            <person name="Rodriguez-Valera F."/>
        </authorList>
    </citation>
    <scope>NUCLEOTIDE SEQUENCE [LARGE SCALE GENOMIC DNA]</scope>
    <source>
        <strain evidence="2">DSM 17117 / CIP 110805 / LMG 28347 / Deep ecotype</strain>
    </source>
</reference>
<organism evidence="1 2">
    <name type="scientific">Alteromonas mediterranea (strain DSM 17117 / CIP 110805 / LMG 28347 / Deep ecotype)</name>
    <dbReference type="NCBI Taxonomy" id="1774373"/>
    <lineage>
        <taxon>Bacteria</taxon>
        <taxon>Pseudomonadati</taxon>
        <taxon>Pseudomonadota</taxon>
        <taxon>Gammaproteobacteria</taxon>
        <taxon>Alteromonadales</taxon>
        <taxon>Alteromonadaceae</taxon>
        <taxon>Alteromonas/Salinimonas group</taxon>
        <taxon>Alteromonas</taxon>
    </lineage>
</organism>
<gene>
    <name evidence="1" type="ordered locus">MADE_1003250</name>
</gene>
<dbReference type="EMBL" id="CP001103">
    <property type="protein sequence ID" value="AEA96798.1"/>
    <property type="molecule type" value="Genomic_DNA"/>
</dbReference>
<protein>
    <submittedName>
        <fullName evidence="1">Uncharacterized protein</fullName>
    </submittedName>
</protein>
<sequence>MRGFAIIAHVFAPHIWKLGASSKTMYHKYFQDSEVKSEFQKEYISLWSGGWLGKNNQHKLDSVTEHEWQRFHNFLVLLESKFQIQKVNCNTETLTKITNVSAVLDSYEQSLNKDSSQFYQFVVPELECVISEEWDYTYIVWYRDNKTIAALAPYIKKAGLCHFS</sequence>
<dbReference type="KEGG" id="amc:MADE_1003250"/>
<dbReference type="AlphaFoldDB" id="F2G897"/>
<proteinExistence type="predicted"/>
<dbReference type="RefSeq" id="WP_012517153.1">
    <property type="nucleotide sequence ID" value="NC_011138.3"/>
</dbReference>